<comment type="subcellular location">
    <subcellularLocation>
        <location evidence="1">Cell envelope</location>
    </subcellularLocation>
</comment>
<evidence type="ECO:0000313" key="7">
    <source>
        <dbReference type="EMBL" id="MBB3701880.1"/>
    </source>
</evidence>
<name>A0A7W5UH81_9BACT</name>
<feature type="chain" id="PRO_5031439502" evidence="5">
    <location>
        <begin position="21"/>
        <end position="185"/>
    </location>
</feature>
<dbReference type="Proteomes" id="UP000541425">
    <property type="component" value="Unassembled WGS sequence"/>
</dbReference>
<keyword evidence="4" id="KW-0676">Redox-active center</keyword>
<feature type="domain" description="Thioredoxin" evidence="6">
    <location>
        <begin position="22"/>
        <end position="185"/>
    </location>
</feature>
<dbReference type="AlphaFoldDB" id="A0A7W5UH81"/>
<dbReference type="CDD" id="cd02966">
    <property type="entry name" value="TlpA_like_family"/>
    <property type="match status" value="1"/>
</dbReference>
<evidence type="ECO:0000256" key="2">
    <source>
        <dbReference type="ARBA" id="ARBA00022748"/>
    </source>
</evidence>
<dbReference type="InterPro" id="IPR036249">
    <property type="entry name" value="Thioredoxin-like_sf"/>
</dbReference>
<dbReference type="EMBL" id="JACICA010000001">
    <property type="protein sequence ID" value="MBB3701880.1"/>
    <property type="molecule type" value="Genomic_DNA"/>
</dbReference>
<gene>
    <name evidence="7" type="ORF">FHS60_000322</name>
</gene>
<keyword evidence="3" id="KW-1015">Disulfide bond</keyword>
<evidence type="ECO:0000256" key="5">
    <source>
        <dbReference type="SAM" id="SignalP"/>
    </source>
</evidence>
<protein>
    <submittedName>
        <fullName evidence="7">Thiol-disulfide isomerase/thioredoxin</fullName>
    </submittedName>
</protein>
<keyword evidence="5" id="KW-0732">Signal</keyword>
<feature type="signal peptide" evidence="5">
    <location>
        <begin position="1"/>
        <end position="20"/>
    </location>
</feature>
<dbReference type="PROSITE" id="PS51257">
    <property type="entry name" value="PROKAR_LIPOPROTEIN"/>
    <property type="match status" value="1"/>
</dbReference>
<sequence>MKKILILMATVLSFTTTSCARTAPKAEAAEVTQVETTTGVPSTVKIVPTSITGGQAIIDAIKANYPNKVVLIDIWATWCPPCRAALKDIDAIKPTYQNKGVVFVYLTGETSPQDKWQAMIPSISGDHYRLTKQQWQNLCTDLNIPGIPAYVLLNKDGSVGFSNLTEGGYPGNDVIQNNLEVAISK</sequence>
<evidence type="ECO:0000256" key="1">
    <source>
        <dbReference type="ARBA" id="ARBA00004196"/>
    </source>
</evidence>
<dbReference type="GO" id="GO:0017004">
    <property type="term" value="P:cytochrome complex assembly"/>
    <property type="evidence" value="ECO:0007669"/>
    <property type="project" value="UniProtKB-KW"/>
</dbReference>
<comment type="caution">
    <text evidence="7">The sequence shown here is derived from an EMBL/GenBank/DDBJ whole genome shotgun (WGS) entry which is preliminary data.</text>
</comment>
<dbReference type="InterPro" id="IPR013766">
    <property type="entry name" value="Thioredoxin_domain"/>
</dbReference>
<dbReference type="Pfam" id="PF13905">
    <property type="entry name" value="Thioredoxin_8"/>
    <property type="match status" value="1"/>
</dbReference>
<reference evidence="7 8" key="1">
    <citation type="submission" date="2020-08" db="EMBL/GenBank/DDBJ databases">
        <title>Genomic Encyclopedia of Type Strains, Phase IV (KMG-IV): sequencing the most valuable type-strain genomes for metagenomic binning, comparative biology and taxonomic classification.</title>
        <authorList>
            <person name="Goeker M."/>
        </authorList>
    </citation>
    <scope>NUCLEOTIDE SEQUENCE [LARGE SCALE GENOMIC DNA]</scope>
    <source>
        <strain evidence="7 8">DSM 22548</strain>
    </source>
</reference>
<evidence type="ECO:0000256" key="3">
    <source>
        <dbReference type="ARBA" id="ARBA00023157"/>
    </source>
</evidence>
<dbReference type="GO" id="GO:0030313">
    <property type="term" value="C:cell envelope"/>
    <property type="evidence" value="ECO:0007669"/>
    <property type="project" value="UniProtKB-SubCell"/>
</dbReference>
<dbReference type="PANTHER" id="PTHR42852:SF6">
    <property type="entry name" value="THIOL:DISULFIDE INTERCHANGE PROTEIN DSBE"/>
    <property type="match status" value="1"/>
</dbReference>
<dbReference type="PROSITE" id="PS51352">
    <property type="entry name" value="THIOREDOXIN_2"/>
    <property type="match status" value="1"/>
</dbReference>
<keyword evidence="7" id="KW-0413">Isomerase</keyword>
<evidence type="ECO:0000313" key="8">
    <source>
        <dbReference type="Proteomes" id="UP000541425"/>
    </source>
</evidence>
<accession>A0A7W5UH81</accession>
<dbReference type="GO" id="GO:0016853">
    <property type="term" value="F:isomerase activity"/>
    <property type="evidence" value="ECO:0007669"/>
    <property type="project" value="UniProtKB-KW"/>
</dbReference>
<dbReference type="RefSeq" id="WP_009347423.1">
    <property type="nucleotide sequence ID" value="NZ_JACICA010000001.1"/>
</dbReference>
<dbReference type="InterPro" id="IPR050553">
    <property type="entry name" value="Thioredoxin_ResA/DsbE_sf"/>
</dbReference>
<keyword evidence="2" id="KW-0201">Cytochrome c-type biogenesis</keyword>
<dbReference type="SUPFAM" id="SSF52833">
    <property type="entry name" value="Thioredoxin-like"/>
    <property type="match status" value="1"/>
</dbReference>
<dbReference type="InterPro" id="IPR012336">
    <property type="entry name" value="Thioredoxin-like_fold"/>
</dbReference>
<proteinExistence type="predicted"/>
<organism evidence="7 8">
    <name type="scientific">Alloprevotella rava</name>
    <dbReference type="NCBI Taxonomy" id="671218"/>
    <lineage>
        <taxon>Bacteria</taxon>
        <taxon>Pseudomonadati</taxon>
        <taxon>Bacteroidota</taxon>
        <taxon>Bacteroidia</taxon>
        <taxon>Bacteroidales</taxon>
        <taxon>Prevotellaceae</taxon>
        <taxon>Alloprevotella</taxon>
    </lineage>
</organism>
<dbReference type="PANTHER" id="PTHR42852">
    <property type="entry name" value="THIOL:DISULFIDE INTERCHANGE PROTEIN DSBE"/>
    <property type="match status" value="1"/>
</dbReference>
<evidence type="ECO:0000256" key="4">
    <source>
        <dbReference type="ARBA" id="ARBA00023284"/>
    </source>
</evidence>
<dbReference type="Gene3D" id="3.40.30.10">
    <property type="entry name" value="Glutaredoxin"/>
    <property type="match status" value="1"/>
</dbReference>
<evidence type="ECO:0000259" key="6">
    <source>
        <dbReference type="PROSITE" id="PS51352"/>
    </source>
</evidence>